<reference evidence="2 3" key="1">
    <citation type="submission" date="2022-12" db="EMBL/GenBank/DDBJ databases">
        <title>Genomic features and morphological characterization of a novel Knufia sp. strain isolated from spacecraft assembly facility.</title>
        <authorList>
            <person name="Teixeira M."/>
            <person name="Chander A.M."/>
            <person name="Stajich J.E."/>
            <person name="Venkateswaran K."/>
        </authorList>
    </citation>
    <scope>NUCLEOTIDE SEQUENCE [LARGE SCALE GENOMIC DNA]</scope>
    <source>
        <strain evidence="2 3">FJI-L2-BK-P2</strain>
    </source>
</reference>
<dbReference type="Proteomes" id="UP001316803">
    <property type="component" value="Unassembled WGS sequence"/>
</dbReference>
<gene>
    <name evidence="2" type="ORF">OHC33_005274</name>
</gene>
<accession>A0AAN8I4F6</accession>
<feature type="region of interest" description="Disordered" evidence="1">
    <location>
        <begin position="1"/>
        <end position="28"/>
    </location>
</feature>
<evidence type="ECO:0000313" key="2">
    <source>
        <dbReference type="EMBL" id="KAK5954002.1"/>
    </source>
</evidence>
<name>A0AAN8I4F6_9EURO</name>
<protein>
    <submittedName>
        <fullName evidence="2">Uncharacterized protein</fullName>
    </submittedName>
</protein>
<dbReference type="EMBL" id="JAKLMC020000010">
    <property type="protein sequence ID" value="KAK5954002.1"/>
    <property type="molecule type" value="Genomic_DNA"/>
</dbReference>
<sequence>MSRHAASQSNTGPQQYQLMSSESPADQAKSMSQVSPGFIFNNKDQLISSLKTHKVNTITELRRIEKIFAYLNSEEVTEPMTAAWAHYVNSNNLLNELRNLTKKIPFSSECLDEAKTLVVADPTSVRSWNYCWLVLVKMEKENLIMKYARALASKRSTWGDRQPTADDARKFISACVAEWTLALRQLLKHWDQPPSTTGS</sequence>
<evidence type="ECO:0000313" key="3">
    <source>
        <dbReference type="Proteomes" id="UP001316803"/>
    </source>
</evidence>
<keyword evidence="3" id="KW-1185">Reference proteome</keyword>
<dbReference type="AlphaFoldDB" id="A0AAN8I4F6"/>
<comment type="caution">
    <text evidence="2">The sequence shown here is derived from an EMBL/GenBank/DDBJ whole genome shotgun (WGS) entry which is preliminary data.</text>
</comment>
<organism evidence="2 3">
    <name type="scientific">Knufia fluminis</name>
    <dbReference type="NCBI Taxonomy" id="191047"/>
    <lineage>
        <taxon>Eukaryota</taxon>
        <taxon>Fungi</taxon>
        <taxon>Dikarya</taxon>
        <taxon>Ascomycota</taxon>
        <taxon>Pezizomycotina</taxon>
        <taxon>Eurotiomycetes</taxon>
        <taxon>Chaetothyriomycetidae</taxon>
        <taxon>Chaetothyriales</taxon>
        <taxon>Trichomeriaceae</taxon>
        <taxon>Knufia</taxon>
    </lineage>
</organism>
<evidence type="ECO:0000256" key="1">
    <source>
        <dbReference type="SAM" id="MobiDB-lite"/>
    </source>
</evidence>
<proteinExistence type="predicted"/>